<proteinExistence type="predicted"/>
<dbReference type="Gene3D" id="3.40.50.720">
    <property type="entry name" value="NAD(P)-binding Rossmann-like Domain"/>
    <property type="match status" value="1"/>
</dbReference>
<gene>
    <name evidence="3" type="ORF">GCM10009776_29150</name>
</gene>
<dbReference type="EMBL" id="BAAAOG010000006">
    <property type="protein sequence ID" value="GAA1964480.1"/>
    <property type="molecule type" value="Genomic_DNA"/>
</dbReference>
<dbReference type="InterPro" id="IPR028939">
    <property type="entry name" value="P5C_Rdtase_cat_N"/>
</dbReference>
<dbReference type="InterPro" id="IPR036291">
    <property type="entry name" value="NAD(P)-bd_dom_sf"/>
</dbReference>
<name>A0ABN2R6M2_9MICO</name>
<accession>A0ABN2R6M2</accession>
<comment type="caution">
    <text evidence="3">The sequence shown here is derived from an EMBL/GenBank/DDBJ whole genome shotgun (WGS) entry which is preliminary data.</text>
</comment>
<protein>
    <submittedName>
        <fullName evidence="3">NAD(P)-binding domain-containing protein</fullName>
    </submittedName>
</protein>
<dbReference type="PANTHER" id="PTHR14239:SF0">
    <property type="entry name" value="F420-DEPENDENT NADP REDUCTASE"/>
    <property type="match status" value="1"/>
</dbReference>
<organism evidence="3 4">
    <name type="scientific">Microbacterium deminutum</name>
    <dbReference type="NCBI Taxonomy" id="344164"/>
    <lineage>
        <taxon>Bacteria</taxon>
        <taxon>Bacillati</taxon>
        <taxon>Actinomycetota</taxon>
        <taxon>Actinomycetes</taxon>
        <taxon>Micrococcales</taxon>
        <taxon>Microbacteriaceae</taxon>
        <taxon>Microbacterium</taxon>
    </lineage>
</organism>
<dbReference type="PANTHER" id="PTHR14239">
    <property type="entry name" value="DUDULIN-RELATED"/>
    <property type="match status" value="1"/>
</dbReference>
<evidence type="ECO:0000313" key="4">
    <source>
        <dbReference type="Proteomes" id="UP001499933"/>
    </source>
</evidence>
<dbReference type="Pfam" id="PF03807">
    <property type="entry name" value="F420_oxidored"/>
    <property type="match status" value="1"/>
</dbReference>
<keyword evidence="4" id="KW-1185">Reference proteome</keyword>
<reference evidence="3 4" key="1">
    <citation type="journal article" date="2019" name="Int. J. Syst. Evol. Microbiol.">
        <title>The Global Catalogue of Microorganisms (GCM) 10K type strain sequencing project: providing services to taxonomists for standard genome sequencing and annotation.</title>
        <authorList>
            <consortium name="The Broad Institute Genomics Platform"/>
            <consortium name="The Broad Institute Genome Sequencing Center for Infectious Disease"/>
            <person name="Wu L."/>
            <person name="Ma J."/>
        </authorList>
    </citation>
    <scope>NUCLEOTIDE SEQUENCE [LARGE SCALE GENOMIC DNA]</scope>
    <source>
        <strain evidence="3 4">JCM 14901</strain>
    </source>
</reference>
<dbReference type="SUPFAM" id="SSF51735">
    <property type="entry name" value="NAD(P)-binding Rossmann-fold domains"/>
    <property type="match status" value="1"/>
</dbReference>
<evidence type="ECO:0000256" key="1">
    <source>
        <dbReference type="ARBA" id="ARBA00023002"/>
    </source>
</evidence>
<evidence type="ECO:0000259" key="2">
    <source>
        <dbReference type="Pfam" id="PF03807"/>
    </source>
</evidence>
<keyword evidence="1" id="KW-0560">Oxidoreductase</keyword>
<dbReference type="InterPro" id="IPR051267">
    <property type="entry name" value="STEAP_metalloreductase"/>
</dbReference>
<evidence type="ECO:0000313" key="3">
    <source>
        <dbReference type="EMBL" id="GAA1964480.1"/>
    </source>
</evidence>
<sequence length="242" mass="25276">MTGIKPVIGILGAGKLGTVLARLAARAGYQVLIAGSGDPKRIALTIDVFAPGATAVRAADAAERADIVILALPLGKYRTIAAGALADKLVIDAMNYWWEVDGFPDELTDPLTSSSELVRDFLPTSRVVKAFNHMGYHDLEDEARAAGLTGRKAVGIAGDDAGDLDLVVGLVDDLGFDPVIVGSLADGIKLEPGTEAFGADVDARELRGMIDRFATSQRGLRRAAALAGRAPLIGTLRERTGS</sequence>
<dbReference type="Proteomes" id="UP001499933">
    <property type="component" value="Unassembled WGS sequence"/>
</dbReference>
<feature type="domain" description="Pyrroline-5-carboxylate reductase catalytic N-terminal" evidence="2">
    <location>
        <begin position="8"/>
        <end position="96"/>
    </location>
</feature>
<dbReference type="RefSeq" id="WP_344095889.1">
    <property type="nucleotide sequence ID" value="NZ_BAAAOG010000006.1"/>
</dbReference>